<protein>
    <submittedName>
        <fullName evidence="2">Uncharacterized protein</fullName>
    </submittedName>
</protein>
<reference evidence="2" key="2">
    <citation type="submission" date="2012-06" db="EMBL/GenBank/DDBJ databases">
        <authorList>
            <person name="Yu Y."/>
            <person name="Currie J."/>
            <person name="Lomeli R."/>
            <person name="Angelova A."/>
            <person name="Collura K."/>
            <person name="Wissotski M."/>
            <person name="Campos D."/>
            <person name="Kudrna D."/>
            <person name="Golser W."/>
            <person name="Ashely E."/>
            <person name="Descour A."/>
            <person name="Fernandes J."/>
            <person name="Soderlund C."/>
            <person name="Walbot V."/>
        </authorList>
    </citation>
    <scope>NUCLEOTIDE SEQUENCE</scope>
    <source>
        <strain evidence="2">B73</strain>
    </source>
</reference>
<evidence type="ECO:0000256" key="1">
    <source>
        <dbReference type="SAM" id="MobiDB-lite"/>
    </source>
</evidence>
<sequence length="27" mass="2834">MFFQVSRSTSSRAVPAGSPRGPSPVEV</sequence>
<dbReference type="EMBL" id="BT087085">
    <property type="protein sequence ID" value="ACR37438.1"/>
    <property type="molecule type" value="mRNA"/>
</dbReference>
<feature type="compositionally biased region" description="Polar residues" evidence="1">
    <location>
        <begin position="1"/>
        <end position="12"/>
    </location>
</feature>
<accession>C4J8D8</accession>
<organism evidence="2">
    <name type="scientific">Zea mays</name>
    <name type="common">Maize</name>
    <dbReference type="NCBI Taxonomy" id="4577"/>
    <lineage>
        <taxon>Eukaryota</taxon>
        <taxon>Viridiplantae</taxon>
        <taxon>Streptophyta</taxon>
        <taxon>Embryophyta</taxon>
        <taxon>Tracheophyta</taxon>
        <taxon>Spermatophyta</taxon>
        <taxon>Magnoliopsida</taxon>
        <taxon>Liliopsida</taxon>
        <taxon>Poales</taxon>
        <taxon>Poaceae</taxon>
        <taxon>PACMAD clade</taxon>
        <taxon>Panicoideae</taxon>
        <taxon>Andropogonodae</taxon>
        <taxon>Andropogoneae</taxon>
        <taxon>Tripsacinae</taxon>
        <taxon>Zea</taxon>
    </lineage>
</organism>
<proteinExistence type="evidence at transcript level"/>
<feature type="region of interest" description="Disordered" evidence="1">
    <location>
        <begin position="1"/>
        <end position="27"/>
    </location>
</feature>
<name>C4J8D8_MAIZE</name>
<dbReference type="AlphaFoldDB" id="C4J8D8"/>
<evidence type="ECO:0000313" key="2">
    <source>
        <dbReference type="EMBL" id="ACR37438.1"/>
    </source>
</evidence>
<reference evidence="2" key="1">
    <citation type="journal article" date="2009" name="PLoS Genet.">
        <title>Sequencing, mapping, and analysis of 27,455 maize full-length cDNAs.</title>
        <authorList>
            <person name="Soderlund C."/>
            <person name="Descour A."/>
            <person name="Kudrna D."/>
            <person name="Bomhoff M."/>
            <person name="Boyd L."/>
            <person name="Currie J."/>
            <person name="Angelova A."/>
            <person name="Collura K."/>
            <person name="Wissotski M."/>
            <person name="Ashley E."/>
            <person name="Morrow D."/>
            <person name="Fernandes J."/>
            <person name="Walbot V."/>
            <person name="Yu Y."/>
        </authorList>
    </citation>
    <scope>NUCLEOTIDE SEQUENCE</scope>
    <source>
        <strain evidence="2">B73</strain>
    </source>
</reference>